<dbReference type="Gene3D" id="1.25.40.20">
    <property type="entry name" value="Ankyrin repeat-containing domain"/>
    <property type="match status" value="1"/>
</dbReference>
<organism evidence="2 3">
    <name type="scientific">Volvox africanus</name>
    <dbReference type="NCBI Taxonomy" id="51714"/>
    <lineage>
        <taxon>Eukaryota</taxon>
        <taxon>Viridiplantae</taxon>
        <taxon>Chlorophyta</taxon>
        <taxon>core chlorophytes</taxon>
        <taxon>Chlorophyceae</taxon>
        <taxon>CS clade</taxon>
        <taxon>Chlamydomonadales</taxon>
        <taxon>Volvocaceae</taxon>
        <taxon>Volvox</taxon>
    </lineage>
</organism>
<dbReference type="InterPro" id="IPR002110">
    <property type="entry name" value="Ankyrin_rpt"/>
</dbReference>
<keyword evidence="1" id="KW-0040">ANK repeat</keyword>
<proteinExistence type="predicted"/>
<name>A0A8J4F820_9CHLO</name>
<dbReference type="AlphaFoldDB" id="A0A8J4F820"/>
<gene>
    <name evidence="2" type="ORF">Vafri_18881</name>
</gene>
<dbReference type="SUPFAM" id="SSF48403">
    <property type="entry name" value="Ankyrin repeat"/>
    <property type="match status" value="1"/>
</dbReference>
<dbReference type="InterPro" id="IPR036770">
    <property type="entry name" value="Ankyrin_rpt-contain_sf"/>
</dbReference>
<sequence>MAAPKASAIDPPKTIFEAAERGLAGYITKTIERAIEFNINIRDKYQRTALHWAAEAGQVEAAECLLDYGVDPLATECNGRGLKRMGGARRISEKDIKAARRIVNGLQVRFLESSELILHGLPLLTC</sequence>
<dbReference type="SMART" id="SM00248">
    <property type="entry name" value="ANK"/>
    <property type="match status" value="1"/>
</dbReference>
<dbReference type="EMBL" id="BNCO01000072">
    <property type="protein sequence ID" value="GIL65032.1"/>
    <property type="molecule type" value="Genomic_DNA"/>
</dbReference>
<comment type="caution">
    <text evidence="2">The sequence shown here is derived from an EMBL/GenBank/DDBJ whole genome shotgun (WGS) entry which is preliminary data.</text>
</comment>
<evidence type="ECO:0000313" key="2">
    <source>
        <dbReference type="EMBL" id="GIL65032.1"/>
    </source>
</evidence>
<dbReference type="Proteomes" id="UP000747399">
    <property type="component" value="Unassembled WGS sequence"/>
</dbReference>
<dbReference type="PROSITE" id="PS50297">
    <property type="entry name" value="ANK_REP_REGION"/>
    <property type="match status" value="1"/>
</dbReference>
<dbReference type="PROSITE" id="PS50088">
    <property type="entry name" value="ANK_REPEAT"/>
    <property type="match status" value="1"/>
</dbReference>
<dbReference type="Pfam" id="PF12796">
    <property type="entry name" value="Ank_2"/>
    <property type="match status" value="1"/>
</dbReference>
<evidence type="ECO:0000256" key="1">
    <source>
        <dbReference type="PROSITE-ProRule" id="PRU00023"/>
    </source>
</evidence>
<accession>A0A8J4F820</accession>
<reference evidence="2" key="1">
    <citation type="journal article" date="2021" name="Proc. Natl. Acad. Sci. U.S.A.">
        <title>Three genomes in the algal genus Volvox reveal the fate of a haploid sex-determining region after a transition to homothallism.</title>
        <authorList>
            <person name="Yamamoto K."/>
            <person name="Hamaji T."/>
            <person name="Kawai-Toyooka H."/>
            <person name="Matsuzaki R."/>
            <person name="Takahashi F."/>
            <person name="Nishimura Y."/>
            <person name="Kawachi M."/>
            <person name="Noguchi H."/>
            <person name="Minakuchi Y."/>
            <person name="Umen J.G."/>
            <person name="Toyoda A."/>
            <person name="Nozaki H."/>
        </authorList>
    </citation>
    <scope>NUCLEOTIDE SEQUENCE</scope>
    <source>
        <strain evidence="2">NIES-3780</strain>
    </source>
</reference>
<protein>
    <submittedName>
        <fullName evidence="2">Uncharacterized protein</fullName>
    </submittedName>
</protein>
<evidence type="ECO:0000313" key="3">
    <source>
        <dbReference type="Proteomes" id="UP000747399"/>
    </source>
</evidence>
<feature type="repeat" description="ANK" evidence="1">
    <location>
        <begin position="45"/>
        <end position="77"/>
    </location>
</feature>
<keyword evidence="3" id="KW-1185">Reference proteome</keyword>